<proteinExistence type="predicted"/>
<accession>A0A1K0IMA9</accession>
<organism evidence="1">
    <name type="scientific">Cupriavidus necator</name>
    <name type="common">Alcaligenes eutrophus</name>
    <name type="synonym">Ralstonia eutropha</name>
    <dbReference type="NCBI Taxonomy" id="106590"/>
    <lineage>
        <taxon>Bacteria</taxon>
        <taxon>Pseudomonadati</taxon>
        <taxon>Pseudomonadota</taxon>
        <taxon>Betaproteobacteria</taxon>
        <taxon>Burkholderiales</taxon>
        <taxon>Burkholderiaceae</taxon>
        <taxon>Cupriavidus</taxon>
    </lineage>
</organism>
<sequence length="107" mass="11638">MFVLLTSRPGQFRTEPTAGMTAVEAYDYVFYGKRTARFVIAELAADTKVRVMEETPPGIVNLVSTKFLDKYATLEAARVALRELASFGSMDIALVPAPVAMAGAPDY</sequence>
<dbReference type="AlphaFoldDB" id="A0A1K0IMA9"/>
<dbReference type="RefSeq" id="WP_011617526.1">
    <property type="nucleotide sequence ID" value="NZ_CP066019.1"/>
</dbReference>
<dbReference type="EMBL" id="FMSH01000046">
    <property type="protein sequence ID" value="SCU73933.1"/>
    <property type="molecule type" value="Genomic_DNA"/>
</dbReference>
<evidence type="ECO:0000313" key="1">
    <source>
        <dbReference type="EMBL" id="SCU73933.1"/>
    </source>
</evidence>
<protein>
    <submittedName>
        <fullName evidence="1">Uncharacterized protein</fullName>
    </submittedName>
</protein>
<reference evidence="1" key="1">
    <citation type="submission" date="2016-09" db="EMBL/GenBank/DDBJ databases">
        <authorList>
            <person name="Capua I."/>
            <person name="De Benedictis P."/>
            <person name="Joannis T."/>
            <person name="Lombin L.H."/>
            <person name="Cattoli G."/>
        </authorList>
    </citation>
    <scope>NUCLEOTIDE SEQUENCE</scope>
    <source>
        <strain evidence="1">B9</strain>
    </source>
</reference>
<gene>
    <name evidence="1" type="ORF">CNECB9_140003</name>
</gene>
<name>A0A1K0IMA9_CUPNE</name>